<dbReference type="Proteomes" id="UP000504604">
    <property type="component" value="Linkage group LG11"/>
</dbReference>
<gene>
    <name evidence="3" type="primary">LOC105173872</name>
</gene>
<organism evidence="2 3">
    <name type="scientific">Sesamum indicum</name>
    <name type="common">Oriental sesame</name>
    <name type="synonym">Sesamum orientale</name>
    <dbReference type="NCBI Taxonomy" id="4182"/>
    <lineage>
        <taxon>Eukaryota</taxon>
        <taxon>Viridiplantae</taxon>
        <taxon>Streptophyta</taxon>
        <taxon>Embryophyta</taxon>
        <taxon>Tracheophyta</taxon>
        <taxon>Spermatophyta</taxon>
        <taxon>Magnoliopsida</taxon>
        <taxon>eudicotyledons</taxon>
        <taxon>Gunneridae</taxon>
        <taxon>Pentapetalae</taxon>
        <taxon>asterids</taxon>
        <taxon>lamiids</taxon>
        <taxon>Lamiales</taxon>
        <taxon>Pedaliaceae</taxon>
        <taxon>Sesamum</taxon>
    </lineage>
</organism>
<protein>
    <submittedName>
        <fullName evidence="3">F-box protein At3g03040-like</fullName>
    </submittedName>
</protein>
<dbReference type="Gene3D" id="3.80.10.10">
    <property type="entry name" value="Ribonuclease Inhibitor"/>
    <property type="match status" value="1"/>
</dbReference>
<feature type="domain" description="F-box" evidence="1">
    <location>
        <begin position="26"/>
        <end position="62"/>
    </location>
</feature>
<sequence length="462" mass="52441">MVRIIEGESSSSNRRRRPVVRGTDRLSALPQHILTEILSRLSTIEAARVSFSSRILTTTWRLLPNLVFDYSQFPAMVNKAHSFLRFVDWTVAHHDESDVKIFELQLGPTTYCEVSIKYQWVEFAIQHNVQKLVLRGRVCGTQNLADSVFSCRSLVKLELSVHEIVLSWPETIQLPNLKKLKLKFLLLPEMITSQDLFSNFPALEKLSMFFCNVASLNVFSISSSRLTEFTMSACLGMESCSIRLQTPSLSKFIYTSWDPRESVLQVPPCAFSLVVDGDNSLMCRGSPDELSQTVVKLTRELFGTSYITTGRWLIQYLSMVPDLPRRLASVRYNYLLMLNVRVWPVARHVRTLILLVSKCPILSVLSIDFVMPQGRIINRGNGGCAADYGVGDFGGLNDVRIENFGGNVTEMALVRHLLARTPHLHIMRIEMNPLLDDIDADLKIHQILEYWRASPSANIIFD</sequence>
<dbReference type="Pfam" id="PF00646">
    <property type="entry name" value="F-box"/>
    <property type="match status" value="1"/>
</dbReference>
<dbReference type="InterPro" id="IPR032675">
    <property type="entry name" value="LRR_dom_sf"/>
</dbReference>
<keyword evidence="2" id="KW-1185">Reference proteome</keyword>
<dbReference type="PANTHER" id="PTHR31900">
    <property type="entry name" value="F-BOX/RNI SUPERFAMILY PROTEIN-RELATED"/>
    <property type="match status" value="1"/>
</dbReference>
<dbReference type="InterPro" id="IPR050232">
    <property type="entry name" value="FBL13/AtMIF1-like"/>
</dbReference>
<dbReference type="InterPro" id="IPR001810">
    <property type="entry name" value="F-box_dom"/>
</dbReference>
<dbReference type="OrthoDB" id="1933477at2759"/>
<reference evidence="3" key="1">
    <citation type="submission" date="2025-08" db="UniProtKB">
        <authorList>
            <consortium name="RefSeq"/>
        </authorList>
    </citation>
    <scope>IDENTIFICATION</scope>
</reference>
<dbReference type="KEGG" id="sind:105173872"/>
<dbReference type="InterPro" id="IPR036047">
    <property type="entry name" value="F-box-like_dom_sf"/>
</dbReference>
<dbReference type="RefSeq" id="XP_011094076.2">
    <property type="nucleotide sequence ID" value="XM_011095774.2"/>
</dbReference>
<evidence type="ECO:0000313" key="2">
    <source>
        <dbReference type="Proteomes" id="UP000504604"/>
    </source>
</evidence>
<evidence type="ECO:0000259" key="1">
    <source>
        <dbReference type="Pfam" id="PF00646"/>
    </source>
</evidence>
<dbReference type="SUPFAM" id="SSF81383">
    <property type="entry name" value="F-box domain"/>
    <property type="match status" value="1"/>
</dbReference>
<name>A0A6I9U1Q1_SESIN</name>
<dbReference type="Gramene" id="SIN_1003489.t">
    <property type="protein sequence ID" value="SIN_1003489.t"/>
    <property type="gene ID" value="SIN_1003489"/>
</dbReference>
<accession>A0A6I9U1Q1</accession>
<dbReference type="GeneID" id="105173872"/>
<proteinExistence type="predicted"/>
<evidence type="ECO:0000313" key="3">
    <source>
        <dbReference type="RefSeq" id="XP_011094076.2"/>
    </source>
</evidence>
<dbReference type="PANTHER" id="PTHR31900:SF32">
    <property type="entry name" value="F-BOX_RNI_FBD-LIKE DOMAIN PROTEIN"/>
    <property type="match status" value="1"/>
</dbReference>
<dbReference type="SUPFAM" id="SSF52047">
    <property type="entry name" value="RNI-like"/>
    <property type="match status" value="1"/>
</dbReference>
<dbReference type="AlphaFoldDB" id="A0A6I9U1Q1"/>
<dbReference type="InParanoid" id="A0A6I9U1Q1"/>